<name>A0ABR0GRK0_9PEZI</name>
<dbReference type="GeneID" id="87904318"/>
<feature type="region of interest" description="Disordered" evidence="1">
    <location>
        <begin position="41"/>
        <end position="64"/>
    </location>
</feature>
<gene>
    <name evidence="2" type="ORF">QC762_100340</name>
</gene>
<dbReference type="RefSeq" id="XP_062747258.1">
    <property type="nucleotide sequence ID" value="XM_062884411.1"/>
</dbReference>
<evidence type="ECO:0000256" key="1">
    <source>
        <dbReference type="SAM" id="MobiDB-lite"/>
    </source>
</evidence>
<protein>
    <recommendedName>
        <fullName evidence="4">BTB domain-containing protein</fullName>
    </recommendedName>
</protein>
<organism evidence="2 3">
    <name type="scientific">Podospora pseudocomata</name>
    <dbReference type="NCBI Taxonomy" id="2093779"/>
    <lineage>
        <taxon>Eukaryota</taxon>
        <taxon>Fungi</taxon>
        <taxon>Dikarya</taxon>
        <taxon>Ascomycota</taxon>
        <taxon>Pezizomycotina</taxon>
        <taxon>Sordariomycetes</taxon>
        <taxon>Sordariomycetidae</taxon>
        <taxon>Sordariales</taxon>
        <taxon>Podosporaceae</taxon>
        <taxon>Podospora</taxon>
    </lineage>
</organism>
<evidence type="ECO:0008006" key="4">
    <source>
        <dbReference type="Google" id="ProtNLM"/>
    </source>
</evidence>
<evidence type="ECO:0000313" key="2">
    <source>
        <dbReference type="EMBL" id="KAK4658286.1"/>
    </source>
</evidence>
<keyword evidence="3" id="KW-1185">Reference proteome</keyword>
<evidence type="ECO:0000313" key="3">
    <source>
        <dbReference type="Proteomes" id="UP001323405"/>
    </source>
</evidence>
<proteinExistence type="predicted"/>
<sequence length="400" mass="43479">MSDSLQVVVVASPFAGLAPLYEVDPDADALVIVPPQTEPFAPWEEVTTPTQQKTTSTTAAPPASRPALRIKVSSKHLSFASKIFKSKLKYAGGQKSKQSDGRIHLQLAPEKQFDSKAVAIVLNALHGKGSKVPKEVDLDTLGQIALFVDKFQLFDAVEVYGERWISRLEHTIPDAYNRDLIVWLYISYVFRNAEVLRGVTKTAIVGSDGPIKTLGLPIRDKLIKHIDEQRQLLVSSAIEIVTSTLEKLVAGKAGCNKYHCDSFLLGELVKTLTKNKLVWPRPERPFAGISFLFVVSAVEGVFTSPSHSRGSAVCGDLWNVCNGVAAKPNGNGYVNGNGRGGRGPLTPEASPEPVLRNGGGYFDTHECDARKSVARLDELDALEDAVRGLDLEGALGYRNY</sequence>
<dbReference type="EMBL" id="JAFFHA010000002">
    <property type="protein sequence ID" value="KAK4658286.1"/>
    <property type="molecule type" value="Genomic_DNA"/>
</dbReference>
<feature type="compositionally biased region" description="Low complexity" evidence="1">
    <location>
        <begin position="47"/>
        <end position="64"/>
    </location>
</feature>
<reference evidence="2 3" key="1">
    <citation type="journal article" date="2023" name="bioRxiv">
        <title>High-quality genome assemblies of four members of thePodospora anserinaspecies complex.</title>
        <authorList>
            <person name="Ament-Velasquez S.L."/>
            <person name="Vogan A.A."/>
            <person name="Wallerman O."/>
            <person name="Hartmann F."/>
            <person name="Gautier V."/>
            <person name="Silar P."/>
            <person name="Giraud T."/>
            <person name="Johannesson H."/>
        </authorList>
    </citation>
    <scope>NUCLEOTIDE SEQUENCE [LARGE SCALE GENOMIC DNA]</scope>
    <source>
        <strain evidence="2 3">CBS 415.72m</strain>
    </source>
</reference>
<accession>A0ABR0GRK0</accession>
<dbReference type="Proteomes" id="UP001323405">
    <property type="component" value="Unassembled WGS sequence"/>
</dbReference>
<comment type="caution">
    <text evidence="2">The sequence shown here is derived from an EMBL/GenBank/DDBJ whole genome shotgun (WGS) entry which is preliminary data.</text>
</comment>